<reference evidence="2" key="2">
    <citation type="submission" date="2013-01" db="EMBL/GenBank/DDBJ databases">
        <title>The wheat powdery mildew genome reveals unique evolution of an obligate biotroph.</title>
        <authorList>
            <person name="Oberhaensli S."/>
            <person name="Wicker T."/>
            <person name="Keller B."/>
        </authorList>
    </citation>
    <scope>NUCLEOTIDE SEQUENCE</scope>
    <source>
        <strain evidence="2">96224</strain>
    </source>
</reference>
<accession>A0A061HMK0</accession>
<gene>
    <name evidence="2" type="ORF">BGT96224_1399</name>
    <name evidence="3" type="ORF">BGT96224V2_LOCUS1113</name>
</gene>
<reference evidence="3" key="3">
    <citation type="submission" date="2018-07" db="EMBL/GenBank/DDBJ databases">
        <authorList>
            <person name="Quirk P.G."/>
            <person name="Krulwich T.A."/>
        </authorList>
    </citation>
    <scope>NUCLEOTIDE SEQUENCE</scope>
    <source>
        <strain evidence="3">96224</strain>
    </source>
</reference>
<feature type="compositionally biased region" description="Polar residues" evidence="1">
    <location>
        <begin position="299"/>
        <end position="314"/>
    </location>
</feature>
<sequence>MAVAPSFPVDGSQGADDAPPYSDNDPYAESSSSNSSVQYHIDMTGFPKPIPILGGILGYEAKFKREAHHKMLVATRDMGRRLNQDEVNAIAFWLAKRQAITSWGTPIGIAGGIWRAYNTMNTFRFPLWQPDLKFWNMNRFGPLCGLYATICWHTLRYLSYGMSGELMSRLFFGSYAISTASVGAANDPRLKNYITFIKTKISEGSQRSSVSKLPVYSANTGSAASQDKDTSLSSVIESTFYRDNPEGESQSESISGMSPQTSFPSTSRTTIDKVQTSPKDTEPYSLDAFLDNMSPADGQDTSSSNTMPNSQMSTWDKIRSGERIERSESSHSARKKPQYKKRRTREDNFFNDNFPYSGAEKTSELSREEAQQEFDSRVDQERRGGEFSSGGR</sequence>
<dbReference type="HOGENOM" id="CLU_055147_0_0_1"/>
<dbReference type="OrthoDB" id="4204700at2759"/>
<feature type="region of interest" description="Disordered" evidence="1">
    <location>
        <begin position="1"/>
        <end position="33"/>
    </location>
</feature>
<feature type="compositionally biased region" description="Polar residues" evidence="1">
    <location>
        <begin position="247"/>
        <end position="278"/>
    </location>
</feature>
<dbReference type="Proteomes" id="UP000053110">
    <property type="component" value="Unassembled WGS sequence"/>
</dbReference>
<feature type="compositionally biased region" description="Basic and acidic residues" evidence="1">
    <location>
        <begin position="316"/>
        <end position="331"/>
    </location>
</feature>
<protein>
    <submittedName>
        <fullName evidence="3">Bgt-1399</fullName>
    </submittedName>
</protein>
<evidence type="ECO:0000313" key="3">
    <source>
        <dbReference type="EMBL" id="SUZ07964.1"/>
    </source>
</evidence>
<feature type="region of interest" description="Disordered" evidence="1">
    <location>
        <begin position="242"/>
        <end position="392"/>
    </location>
</feature>
<reference evidence="4" key="1">
    <citation type="journal article" date="2013" name="Nat. Genet.">
        <title>The wheat powdery mildew genome shows the unique evolution of an obligate biotroph.</title>
        <authorList>
            <person name="Wicker T."/>
            <person name="Oberhaensli S."/>
            <person name="Parlange F."/>
            <person name="Buchmann J.P."/>
            <person name="Shatalina M."/>
            <person name="Roffler S."/>
            <person name="Ben-David R."/>
            <person name="Dolezel J."/>
            <person name="Simkova H."/>
            <person name="Schulze-Lefert P."/>
            <person name="Spanu P.D."/>
            <person name="Bruggmann R."/>
            <person name="Amselem J."/>
            <person name="Quesneville H."/>
            <person name="Ver Loren van Themaat E."/>
            <person name="Paape T."/>
            <person name="Shimizu K.K."/>
            <person name="Keller B."/>
        </authorList>
    </citation>
    <scope>NUCLEOTIDE SEQUENCE [LARGE SCALE GENOMIC DNA]</scope>
    <source>
        <strain evidence="4">96224</strain>
    </source>
</reference>
<dbReference type="EMBL" id="UIGY01000005">
    <property type="protein sequence ID" value="SUZ07964.1"/>
    <property type="molecule type" value="Genomic_DNA"/>
</dbReference>
<organism evidence="3">
    <name type="scientific">Blumeria graminis f. sp. tritici 96224</name>
    <dbReference type="NCBI Taxonomy" id="1268274"/>
    <lineage>
        <taxon>Eukaryota</taxon>
        <taxon>Fungi</taxon>
        <taxon>Dikarya</taxon>
        <taxon>Ascomycota</taxon>
        <taxon>Pezizomycotina</taxon>
        <taxon>Leotiomycetes</taxon>
        <taxon>Erysiphales</taxon>
        <taxon>Erysiphaceae</taxon>
        <taxon>Blumeria</taxon>
    </lineage>
</organism>
<evidence type="ECO:0000256" key="1">
    <source>
        <dbReference type="SAM" id="MobiDB-lite"/>
    </source>
</evidence>
<feature type="compositionally biased region" description="Basic and acidic residues" evidence="1">
    <location>
        <begin position="361"/>
        <end position="385"/>
    </location>
</feature>
<evidence type="ECO:0000313" key="4">
    <source>
        <dbReference type="Proteomes" id="UP000053110"/>
    </source>
</evidence>
<dbReference type="AlphaFoldDB" id="A0A061HMK0"/>
<proteinExistence type="predicted"/>
<dbReference type="EMBL" id="KE373960">
    <property type="protein sequence ID" value="EPQ67109.1"/>
    <property type="molecule type" value="Genomic_DNA"/>
</dbReference>
<name>A0A061HMK0_BLUGR</name>
<evidence type="ECO:0000313" key="2">
    <source>
        <dbReference type="EMBL" id="EPQ67109.1"/>
    </source>
</evidence>
<feature type="compositionally biased region" description="Basic residues" evidence="1">
    <location>
        <begin position="332"/>
        <end position="343"/>
    </location>
</feature>